<evidence type="ECO:0000313" key="1">
    <source>
        <dbReference type="EMBL" id="SES17161.1"/>
    </source>
</evidence>
<sequence>MKVPFHFDRRLGIQIPALSASWDTYPRDIQEEVLYQWEHSRGHIPERIREIEEEINEKQQRLYEETDFDRSCRLNEQISERASVITDLWIWYRTGENIQVKQRTKN</sequence>
<accession>A0A1H9V6J5</accession>
<name>A0A1H9V6J5_9BACI</name>
<comment type="caution">
    <text evidence="1">The sequence shown here is derived from an EMBL/GenBank/DDBJ whole genome shotgun (WGS) entry which is preliminary data.</text>
</comment>
<dbReference type="Proteomes" id="UP000199318">
    <property type="component" value="Unassembled WGS sequence"/>
</dbReference>
<keyword evidence="2" id="KW-1185">Reference proteome</keyword>
<proteinExistence type="predicted"/>
<dbReference type="AlphaFoldDB" id="A0A1H9V6J5"/>
<dbReference type="OrthoDB" id="2989999at2"/>
<reference evidence="2" key="1">
    <citation type="submission" date="2016-10" db="EMBL/GenBank/DDBJ databases">
        <authorList>
            <person name="de Groot N.N."/>
        </authorList>
    </citation>
    <scope>NUCLEOTIDE SEQUENCE [LARGE SCALE GENOMIC DNA]</scope>
    <source>
        <strain evidence="2">10nlg</strain>
    </source>
</reference>
<dbReference type="EMBL" id="FOGV01000018">
    <property type="protein sequence ID" value="SES17161.1"/>
    <property type="molecule type" value="Genomic_DNA"/>
</dbReference>
<protein>
    <submittedName>
        <fullName evidence="1">Uncharacterized protein</fullName>
    </submittedName>
</protein>
<dbReference type="RefSeq" id="WP_093073483.1">
    <property type="nucleotide sequence ID" value="NZ_FOGV01000018.1"/>
</dbReference>
<gene>
    <name evidence="1" type="ORF">SAMN05444126_11821</name>
</gene>
<evidence type="ECO:0000313" key="2">
    <source>
        <dbReference type="Proteomes" id="UP000199318"/>
    </source>
</evidence>
<dbReference type="STRING" id="1464123.SAMN05444126_11821"/>
<organism evidence="1 2">
    <name type="scientific">Salisediminibacterium halotolerans</name>
    <dbReference type="NCBI Taxonomy" id="517425"/>
    <lineage>
        <taxon>Bacteria</taxon>
        <taxon>Bacillati</taxon>
        <taxon>Bacillota</taxon>
        <taxon>Bacilli</taxon>
        <taxon>Bacillales</taxon>
        <taxon>Bacillaceae</taxon>
        <taxon>Salisediminibacterium</taxon>
    </lineage>
</organism>